<dbReference type="Proteomes" id="UP000016203">
    <property type="component" value="Unassembled WGS sequence"/>
</dbReference>
<evidence type="ECO:0000313" key="1">
    <source>
        <dbReference type="EMBL" id="EOR09797.1"/>
    </source>
</evidence>
<proteinExistence type="predicted"/>
<gene>
    <name evidence="1" type="ORF">F896_00825</name>
</gene>
<dbReference type="EMBL" id="AQFL01000005">
    <property type="protein sequence ID" value="EOR09797.1"/>
    <property type="molecule type" value="Genomic_DNA"/>
</dbReference>
<evidence type="ECO:0000313" key="2">
    <source>
        <dbReference type="Proteomes" id="UP000016203"/>
    </source>
</evidence>
<name>R9B5V8_9GAMM</name>
<protein>
    <submittedName>
        <fullName evidence="1">Uncharacterized protein</fullName>
    </submittedName>
</protein>
<dbReference type="RefSeq" id="WP_016162719.1">
    <property type="nucleotide sequence ID" value="NZ_JAKZGC010000010.1"/>
</dbReference>
<comment type="caution">
    <text evidence="1">The sequence shown here is derived from an EMBL/GenBank/DDBJ whole genome shotgun (WGS) entry which is preliminary data.</text>
</comment>
<dbReference type="OrthoDB" id="6884985at2"/>
<dbReference type="AlphaFoldDB" id="R9B5V8"/>
<reference evidence="1 2" key="1">
    <citation type="submission" date="2013-03" db="EMBL/GenBank/DDBJ databases">
        <title>The Genome Sequence of Acinetobacter sp. CIP 110321.</title>
        <authorList>
            <consortium name="The Broad Institute Genome Sequencing Platform"/>
            <consortium name="The Broad Institute Genome Sequencing Center for Infectious Disease"/>
            <person name="Cerqueira G."/>
            <person name="Feldgarden M."/>
            <person name="Courvalin P."/>
            <person name="Perichon B."/>
            <person name="Grillot-Courvalin C."/>
            <person name="Clermont D."/>
            <person name="Rocha E."/>
            <person name="Yoon E.-J."/>
            <person name="Nemec A."/>
            <person name="Walker B."/>
            <person name="Young S.K."/>
            <person name="Zeng Q."/>
            <person name="Gargeya S."/>
            <person name="Fitzgerald M."/>
            <person name="Haas B."/>
            <person name="Abouelleil A."/>
            <person name="Alvarado L."/>
            <person name="Arachchi H.M."/>
            <person name="Berlin A.M."/>
            <person name="Chapman S.B."/>
            <person name="Dewar J."/>
            <person name="Goldberg J."/>
            <person name="Griggs A."/>
            <person name="Gujja S."/>
            <person name="Hansen M."/>
            <person name="Howarth C."/>
            <person name="Imamovic A."/>
            <person name="Larimer J."/>
            <person name="McCowan C."/>
            <person name="Murphy C."/>
            <person name="Neiman D."/>
            <person name="Pearson M."/>
            <person name="Priest M."/>
            <person name="Roberts A."/>
            <person name="Saif S."/>
            <person name="Shea T."/>
            <person name="Sisk P."/>
            <person name="Sykes S."/>
            <person name="Wortman J."/>
            <person name="Nusbaum C."/>
            <person name="Birren B."/>
        </authorList>
    </citation>
    <scope>NUCLEOTIDE SEQUENCE [LARGE SCALE GENOMIC DNA]</scope>
    <source>
        <strain evidence="1 2">CIP 110321</strain>
    </source>
</reference>
<organism evidence="1 2">
    <name type="scientific">Acinetobacter genomosp. 15BJ</name>
    <dbReference type="NCBI Taxonomy" id="106651"/>
    <lineage>
        <taxon>Bacteria</taxon>
        <taxon>Pseudomonadati</taxon>
        <taxon>Pseudomonadota</taxon>
        <taxon>Gammaproteobacteria</taxon>
        <taxon>Moraxellales</taxon>
        <taxon>Moraxellaceae</taxon>
        <taxon>Acinetobacter</taxon>
    </lineage>
</organism>
<dbReference type="PATRIC" id="fig|1217699.3.peg.796"/>
<accession>R9B5V8</accession>
<sequence>MVDYKNCMKKSNINTILAFNKIQPKGEKRLHSLVSNGGLNNGYPILDLLSVFDGTFNKGHSKKVIDEYLGNFSFVKKWMLFSDYALYDKSKKNDVISFVLIPNLVGMEQLATIISNIRVKDLKKTRNINEFFLSFINNFPLLSFNFVLENDRYKKKKGYDVSKILNKFIDVGVNQNVFLTIVDYSKLARYNKDIIQLKKFKNLLLKNNISKNKMLDLIFLGQMAGYMVSNLAVRHGKIETFCWISDKDAFFEINQSNFGTDNPLIIDVFGASNHYFNEFYEYADVSPYELLIGTTKNIEFLDEIIKIPDYLAGALADWDYKNNSTSSIKINRILEELHANSTKHLSYKLDILPEGGCNCGLMDIIKLEKNPL</sequence>
<dbReference type="HOGENOM" id="CLU_743207_0_0_6"/>